<reference evidence="7 8" key="1">
    <citation type="journal article" date="2018" name="Plant J.">
        <title>Genome sequences of Chlorella sorokiniana UTEX 1602 and Micractinium conductrix SAG 241.80: implications to maltose excretion by a green alga.</title>
        <authorList>
            <person name="Arriola M.B."/>
            <person name="Velmurugan N."/>
            <person name="Zhang Y."/>
            <person name="Plunkett M.H."/>
            <person name="Hondzo H."/>
            <person name="Barney B.M."/>
        </authorList>
    </citation>
    <scope>NUCLEOTIDE SEQUENCE [LARGE SCALE GENOMIC DNA]</scope>
    <source>
        <strain evidence="8">UTEX 1602</strain>
    </source>
</reference>
<organism evidence="7 8">
    <name type="scientific">Chlorella sorokiniana</name>
    <name type="common">Freshwater green alga</name>
    <dbReference type="NCBI Taxonomy" id="3076"/>
    <lineage>
        <taxon>Eukaryota</taxon>
        <taxon>Viridiplantae</taxon>
        <taxon>Chlorophyta</taxon>
        <taxon>core chlorophytes</taxon>
        <taxon>Trebouxiophyceae</taxon>
        <taxon>Chlorellales</taxon>
        <taxon>Chlorellaceae</taxon>
        <taxon>Chlorella clade</taxon>
        <taxon>Chlorella</taxon>
    </lineage>
</organism>
<accession>A0A2P6TIR0</accession>
<comment type="subcellular location">
    <subcellularLocation>
        <location evidence="6">Nucleus outer membrane</location>
        <topology evidence="6">Single-pass membrane protein</topology>
    </subcellularLocation>
</comment>
<dbReference type="Gene3D" id="3.40.50.1820">
    <property type="entry name" value="alpha/beta hydrolase"/>
    <property type="match status" value="1"/>
</dbReference>
<dbReference type="InterPro" id="IPR029058">
    <property type="entry name" value="AB_hydrolase_fold"/>
</dbReference>
<evidence type="ECO:0000256" key="1">
    <source>
        <dbReference type="ARBA" id="ARBA00007387"/>
    </source>
</evidence>
<evidence type="ECO:0000256" key="4">
    <source>
        <dbReference type="ARBA" id="ARBA00023136"/>
    </source>
</evidence>
<evidence type="ECO:0000256" key="3">
    <source>
        <dbReference type="ARBA" id="ARBA00022989"/>
    </source>
</evidence>
<dbReference type="OrthoDB" id="77878at2759"/>
<evidence type="ECO:0000256" key="6">
    <source>
        <dbReference type="ARBA" id="ARBA00034303"/>
    </source>
</evidence>
<dbReference type="Pfam" id="PF05705">
    <property type="entry name" value="DUF829"/>
    <property type="match status" value="2"/>
</dbReference>
<keyword evidence="4" id="KW-0472">Membrane</keyword>
<name>A0A2P6TIR0_CHLSO</name>
<keyword evidence="8" id="KW-1185">Reference proteome</keyword>
<comment type="caution">
    <text evidence="7">The sequence shown here is derived from an EMBL/GenBank/DDBJ whole genome shotgun (WGS) entry which is preliminary data.</text>
</comment>
<evidence type="ECO:0000256" key="2">
    <source>
        <dbReference type="ARBA" id="ARBA00022692"/>
    </source>
</evidence>
<dbReference type="PANTHER" id="PTHR12265">
    <property type="entry name" value="TRANSMEMBRANE PROTEIN 53"/>
    <property type="match status" value="1"/>
</dbReference>
<dbReference type="AlphaFoldDB" id="A0A2P6TIR0"/>
<comment type="similarity">
    <text evidence="1">Belongs to the TMEM53 family.</text>
</comment>
<evidence type="ECO:0000313" key="8">
    <source>
        <dbReference type="Proteomes" id="UP000239899"/>
    </source>
</evidence>
<proteinExistence type="inferred from homology"/>
<keyword evidence="2" id="KW-0812">Transmembrane</keyword>
<dbReference type="EMBL" id="LHPG02000014">
    <property type="protein sequence ID" value="PRW39109.1"/>
    <property type="molecule type" value="Genomic_DNA"/>
</dbReference>
<dbReference type="PANTHER" id="PTHR12265:SF30">
    <property type="entry name" value="TRANSMEMBRANE PROTEIN 53"/>
    <property type="match status" value="1"/>
</dbReference>
<evidence type="ECO:0000313" key="7">
    <source>
        <dbReference type="EMBL" id="PRW39109.1"/>
    </source>
</evidence>
<evidence type="ECO:0000256" key="5">
    <source>
        <dbReference type="ARBA" id="ARBA00023242"/>
    </source>
</evidence>
<keyword evidence="5" id="KW-0539">Nucleus</keyword>
<dbReference type="Proteomes" id="UP000239899">
    <property type="component" value="Unassembled WGS sequence"/>
</dbReference>
<keyword evidence="3" id="KW-1133">Transmembrane helix</keyword>
<dbReference type="GO" id="GO:0005640">
    <property type="term" value="C:nuclear outer membrane"/>
    <property type="evidence" value="ECO:0007669"/>
    <property type="project" value="UniProtKB-SubCell"/>
</dbReference>
<protein>
    <submittedName>
        <fullName evidence="7">Transmembrane 53-like</fullName>
    </submittedName>
</protein>
<dbReference type="InterPro" id="IPR008547">
    <property type="entry name" value="DUF829_TMEM53"/>
</dbReference>
<gene>
    <name evidence="7" type="ORF">C2E21_7139</name>
</gene>
<dbReference type="SUPFAM" id="SSF53474">
    <property type="entry name" value="alpha/beta-Hydrolases"/>
    <property type="match status" value="1"/>
</dbReference>
<sequence length="333" mass="37124">MRGFRTPGDKRPLVLLLGWLGSKQQHLNKYSQMWQDLGAQVVQHQPSILQTAMPSAQDKALLRFMKDFNYLYSSLCTVRGDTPPVLVHTMSNAGFIAFGTMLHLVSLLSSPIVAPAARDSPRLVFDPTQMAASGGLTARSYGLWGGEGRGVRRMGGSGGEHPFATDPPAMAVLSAFRQVLRNTQGIIIDSAPSQATPGIWSRGFLSAVFSEGAHDIAESHPLLLRGTHALAERYLNLPHVVKRIREIRHAWQYRVPPCPQLYLYSEADALIPYHHVELFMQQQAAHGIPVNSHRWVDSAHCEHLRKHPQQYTNLCRSFSEYCLHGHTSPEVWV</sequence>